<dbReference type="PANTHER" id="PTHR11360:SF234">
    <property type="entry name" value="MFS-TYPE TRANSPORTER DBAD-RELATED"/>
    <property type="match status" value="1"/>
</dbReference>
<dbReference type="InterPro" id="IPR036259">
    <property type="entry name" value="MFS_trans_sf"/>
</dbReference>
<feature type="transmembrane region" description="Helical" evidence="4">
    <location>
        <begin position="129"/>
        <end position="148"/>
    </location>
</feature>
<comment type="similarity">
    <text evidence="2">Belongs to the major facilitator superfamily. Monocarboxylate porter (TC 2.A.1.13) family.</text>
</comment>
<dbReference type="GO" id="GO:0022857">
    <property type="term" value="F:transmembrane transporter activity"/>
    <property type="evidence" value="ECO:0007669"/>
    <property type="project" value="InterPro"/>
</dbReference>
<accession>A0A4Y7TZ43</accession>
<evidence type="ECO:0000313" key="5">
    <source>
        <dbReference type="EMBL" id="TEB39436.1"/>
    </source>
</evidence>
<dbReference type="EMBL" id="QPFP01000001">
    <property type="protein sequence ID" value="TEB39436.1"/>
    <property type="molecule type" value="Genomic_DNA"/>
</dbReference>
<dbReference type="OrthoDB" id="6509908at2759"/>
<feature type="region of interest" description="Disordered" evidence="3">
    <location>
        <begin position="1"/>
        <end position="27"/>
    </location>
</feature>
<feature type="transmembrane region" description="Helical" evidence="4">
    <location>
        <begin position="103"/>
        <end position="122"/>
    </location>
</feature>
<dbReference type="AlphaFoldDB" id="A0A4Y7TZ43"/>
<protein>
    <submittedName>
        <fullName evidence="5">MFS general substrate transporter</fullName>
    </submittedName>
</protein>
<dbReference type="Pfam" id="PF07690">
    <property type="entry name" value="MFS_1"/>
    <property type="match status" value="1"/>
</dbReference>
<keyword evidence="4" id="KW-1133">Transmembrane helix</keyword>
<feature type="transmembrane region" description="Helical" evidence="4">
    <location>
        <begin position="262"/>
        <end position="287"/>
    </location>
</feature>
<feature type="transmembrane region" description="Helical" evidence="4">
    <location>
        <begin position="382"/>
        <end position="400"/>
    </location>
</feature>
<dbReference type="GO" id="GO:0016020">
    <property type="term" value="C:membrane"/>
    <property type="evidence" value="ECO:0007669"/>
    <property type="project" value="UniProtKB-SubCell"/>
</dbReference>
<dbReference type="SUPFAM" id="SSF103473">
    <property type="entry name" value="MFS general substrate transporter"/>
    <property type="match status" value="1"/>
</dbReference>
<gene>
    <name evidence="5" type="ORF">FA13DRAFT_1784191</name>
</gene>
<name>A0A4Y7TZ43_COPMI</name>
<feature type="transmembrane region" description="Helical" evidence="4">
    <location>
        <begin position="189"/>
        <end position="209"/>
    </location>
</feature>
<dbReference type="InterPro" id="IPR011701">
    <property type="entry name" value="MFS"/>
</dbReference>
<feature type="transmembrane region" description="Helical" evidence="4">
    <location>
        <begin position="221"/>
        <end position="241"/>
    </location>
</feature>
<organism evidence="5 6">
    <name type="scientific">Coprinellus micaceus</name>
    <name type="common">Glistening ink-cap mushroom</name>
    <name type="synonym">Coprinus micaceus</name>
    <dbReference type="NCBI Taxonomy" id="71717"/>
    <lineage>
        <taxon>Eukaryota</taxon>
        <taxon>Fungi</taxon>
        <taxon>Dikarya</taxon>
        <taxon>Basidiomycota</taxon>
        <taxon>Agaricomycotina</taxon>
        <taxon>Agaricomycetes</taxon>
        <taxon>Agaricomycetidae</taxon>
        <taxon>Agaricales</taxon>
        <taxon>Agaricineae</taxon>
        <taxon>Psathyrellaceae</taxon>
        <taxon>Coprinellus</taxon>
    </lineage>
</organism>
<feature type="transmembrane region" description="Helical" evidence="4">
    <location>
        <begin position="62"/>
        <end position="83"/>
    </location>
</feature>
<reference evidence="5 6" key="1">
    <citation type="journal article" date="2019" name="Nat. Ecol. Evol.">
        <title>Megaphylogeny resolves global patterns of mushroom evolution.</title>
        <authorList>
            <person name="Varga T."/>
            <person name="Krizsan K."/>
            <person name="Foldi C."/>
            <person name="Dima B."/>
            <person name="Sanchez-Garcia M."/>
            <person name="Sanchez-Ramirez S."/>
            <person name="Szollosi G.J."/>
            <person name="Szarkandi J.G."/>
            <person name="Papp V."/>
            <person name="Albert L."/>
            <person name="Andreopoulos W."/>
            <person name="Angelini C."/>
            <person name="Antonin V."/>
            <person name="Barry K.W."/>
            <person name="Bougher N.L."/>
            <person name="Buchanan P."/>
            <person name="Buyck B."/>
            <person name="Bense V."/>
            <person name="Catcheside P."/>
            <person name="Chovatia M."/>
            <person name="Cooper J."/>
            <person name="Damon W."/>
            <person name="Desjardin D."/>
            <person name="Finy P."/>
            <person name="Geml J."/>
            <person name="Haridas S."/>
            <person name="Hughes K."/>
            <person name="Justo A."/>
            <person name="Karasinski D."/>
            <person name="Kautmanova I."/>
            <person name="Kiss B."/>
            <person name="Kocsube S."/>
            <person name="Kotiranta H."/>
            <person name="LaButti K.M."/>
            <person name="Lechner B.E."/>
            <person name="Liimatainen K."/>
            <person name="Lipzen A."/>
            <person name="Lukacs Z."/>
            <person name="Mihaltcheva S."/>
            <person name="Morgado L.N."/>
            <person name="Niskanen T."/>
            <person name="Noordeloos M.E."/>
            <person name="Ohm R.A."/>
            <person name="Ortiz-Santana B."/>
            <person name="Ovrebo C."/>
            <person name="Racz N."/>
            <person name="Riley R."/>
            <person name="Savchenko A."/>
            <person name="Shiryaev A."/>
            <person name="Soop K."/>
            <person name="Spirin V."/>
            <person name="Szebenyi C."/>
            <person name="Tomsovsky M."/>
            <person name="Tulloss R.E."/>
            <person name="Uehling J."/>
            <person name="Grigoriev I.V."/>
            <person name="Vagvolgyi C."/>
            <person name="Papp T."/>
            <person name="Martin F.M."/>
            <person name="Miettinen O."/>
            <person name="Hibbett D.S."/>
            <person name="Nagy L.G."/>
        </authorList>
    </citation>
    <scope>NUCLEOTIDE SEQUENCE [LARGE SCALE GENOMIC DNA]</scope>
    <source>
        <strain evidence="5 6">FP101781</strain>
    </source>
</reference>
<comment type="subcellular location">
    <subcellularLocation>
        <location evidence="1">Membrane</location>
        <topology evidence="1">Multi-pass membrane protein</topology>
    </subcellularLocation>
</comment>
<sequence length="429" mass="45416">MATPADPLAVSGTLEPDSTRNSTLHGDESMLKEKLNAQVESVEGKPDIAARDDDFPDGGLRAWLVVGGAMCSTFATFGYVNSWGVFQAYYQTTVLSSIPPSNIAWIGSIQYSLVFLPSIFVGRLFDLGYFHSILVASSALLVAATFLIPHCTQYWQFILCQGFAVGLPCGCIFAPTASAVAHWFKKRRGLAMGFVAVGSSLGGTLLPIAAKQLLPQVGFKWTMRIIGFVLLAVLGSAILLMKRRLPGRKVAGGLFNWRAFRYAPFSVYCLSAFVTFQGVYAFLTYVAVSATEMGLPGDFAFYFVAFANAASLFGRYTAGPMNVMIPFTAAAGILTYAWPYANSKGSLIAVTLLYGFASGAYVSLVSNPAMDFGGPEDVGRRVGMFLSFLALGALAGPPISGAVRTATGGFDAVGCVGKSEGETLTGTAG</sequence>
<evidence type="ECO:0000256" key="3">
    <source>
        <dbReference type="SAM" id="MobiDB-lite"/>
    </source>
</evidence>
<comment type="caution">
    <text evidence="5">The sequence shown here is derived from an EMBL/GenBank/DDBJ whole genome shotgun (WGS) entry which is preliminary data.</text>
</comment>
<dbReference type="Proteomes" id="UP000298030">
    <property type="component" value="Unassembled WGS sequence"/>
</dbReference>
<evidence type="ECO:0000313" key="6">
    <source>
        <dbReference type="Proteomes" id="UP000298030"/>
    </source>
</evidence>
<dbReference type="InterPro" id="IPR050327">
    <property type="entry name" value="Proton-linked_MCT"/>
</dbReference>
<keyword evidence="4" id="KW-0472">Membrane</keyword>
<evidence type="ECO:0000256" key="4">
    <source>
        <dbReference type="SAM" id="Phobius"/>
    </source>
</evidence>
<feature type="transmembrane region" description="Helical" evidence="4">
    <location>
        <begin position="347"/>
        <end position="370"/>
    </location>
</feature>
<feature type="transmembrane region" description="Helical" evidence="4">
    <location>
        <begin position="154"/>
        <end position="177"/>
    </location>
</feature>
<feature type="transmembrane region" description="Helical" evidence="4">
    <location>
        <begin position="299"/>
        <end position="316"/>
    </location>
</feature>
<dbReference type="PANTHER" id="PTHR11360">
    <property type="entry name" value="MONOCARBOXYLATE TRANSPORTER"/>
    <property type="match status" value="1"/>
</dbReference>
<dbReference type="STRING" id="71717.A0A4Y7TZ43"/>
<dbReference type="Gene3D" id="1.20.1250.20">
    <property type="entry name" value="MFS general substrate transporter like domains"/>
    <property type="match status" value="1"/>
</dbReference>
<keyword evidence="6" id="KW-1185">Reference proteome</keyword>
<proteinExistence type="inferred from homology"/>
<evidence type="ECO:0000256" key="1">
    <source>
        <dbReference type="ARBA" id="ARBA00004141"/>
    </source>
</evidence>
<evidence type="ECO:0000256" key="2">
    <source>
        <dbReference type="ARBA" id="ARBA00006727"/>
    </source>
</evidence>
<keyword evidence="4" id="KW-0812">Transmembrane</keyword>
<feature type="transmembrane region" description="Helical" evidence="4">
    <location>
        <begin position="323"/>
        <end position="341"/>
    </location>
</feature>